<dbReference type="AlphaFoldDB" id="A0A150WDH1"/>
<feature type="transmembrane region" description="Helical" evidence="8">
    <location>
        <begin position="83"/>
        <end position="107"/>
    </location>
</feature>
<evidence type="ECO:0000313" key="10">
    <source>
        <dbReference type="EMBL" id="KYG61013.1"/>
    </source>
</evidence>
<keyword evidence="4" id="KW-0630">Potassium</keyword>
<dbReference type="GO" id="GO:1902600">
    <property type="term" value="P:proton transmembrane transport"/>
    <property type="evidence" value="ECO:0007669"/>
    <property type="project" value="InterPro"/>
</dbReference>
<feature type="transmembrane region" description="Helical" evidence="8">
    <location>
        <begin position="500"/>
        <end position="518"/>
    </location>
</feature>
<dbReference type="GO" id="GO:0006813">
    <property type="term" value="P:potassium ion transport"/>
    <property type="evidence" value="ECO:0007669"/>
    <property type="project" value="UniProtKB-KW"/>
</dbReference>
<feature type="domain" description="RCK C-terminal" evidence="9">
    <location>
        <begin position="663"/>
        <end position="742"/>
    </location>
</feature>
<dbReference type="GO" id="GO:0008324">
    <property type="term" value="F:monoatomic cation transmembrane transporter activity"/>
    <property type="evidence" value="ECO:0007669"/>
    <property type="project" value="InterPro"/>
</dbReference>
<proteinExistence type="inferred from homology"/>
<feature type="transmembrane region" description="Helical" evidence="8">
    <location>
        <begin position="59"/>
        <end position="76"/>
    </location>
</feature>
<keyword evidence="4" id="KW-0406">Ion transport</keyword>
<keyword evidence="6 8" id="KW-1133">Transmembrane helix</keyword>
<feature type="transmembrane region" description="Helical" evidence="8">
    <location>
        <begin position="333"/>
        <end position="352"/>
    </location>
</feature>
<dbReference type="PANTHER" id="PTHR42751">
    <property type="entry name" value="SODIUM/HYDROGEN EXCHANGER FAMILY/TRKA DOMAIN PROTEIN"/>
    <property type="match status" value="1"/>
</dbReference>
<dbReference type="InterPro" id="IPR036721">
    <property type="entry name" value="RCK_C_sf"/>
</dbReference>
<keyword evidence="4" id="KW-0633">Potassium transport</keyword>
<comment type="similarity">
    <text evidence="2">Belongs to the monovalent cation:proton antiporter 2 (CPA2) transporter (TC 2.A.37) family.</text>
</comment>
<sequence length="742" mass="81722">MQHLPAMISDLALILGTAGLVTLIFKKLNQPIVLGYLVAGFLVGPKTTIFPTIVSNDSIHLWAEIGVIFLLFALGLEFSFKKLFRVGGSSSFTAILEISLMIVFGYVTGRLLDWSPMDSLFLGGILAISSTSIIIRTIEELGFKNLRFVSQVFGILVIEDLVAVLLMVLLTTVALTRDFAGTEMLGAIVKLSFFLSIWFVAGIFMLPSFMKKAQKLLNEETVLVVAVGLCLVMVVFASSVGFSSALGAFIMGSILAETIEGERIHHLVGPIKNLFSAVFFISVGMLIDPIVIRDHWKEVLILSSVVLVGKTFSVTLGSVLAGQTLKSSVQSGMSLAQIGEFSFIIATLGLSLKVVSEKIYPIAVSVSVVTAFTTPYMLRSSGKVYAFLEKVLPAKLIASLDSYSVISFSMSGNKEWKEQVRSYILKVVLNSVVVVAIFLLMARVFLPFLLERQVEEGPAKFISLSATLVLTAPFLWALAFGRTKQFEILLVEQGKGNHNYVFLVSRIMLAVGLLGAMVAQFVPLAWAVGITLWMVVVVGYVLSQKLRDIYEWFENRFLSNLHDDVQKKHARKSNRALAPWDAHITEFTIPPEAPYVGTPFHQLSIREKYGVTIALIERGRKRITAPGRSECLMPHDQVHVIGTDAQLIRFKSFIDAENFDVSHAVGVGEASQYSLEQYVMTEESPYLNKTIRECGLREATNGLVVGVEREGMRILNPDSSETLQKGDVLWIVGDRAKILQLD</sequence>
<feature type="transmembrane region" description="Helical" evidence="8">
    <location>
        <begin position="461"/>
        <end position="480"/>
    </location>
</feature>
<dbReference type="Pfam" id="PF00999">
    <property type="entry name" value="Na_H_Exchanger"/>
    <property type="match status" value="1"/>
</dbReference>
<dbReference type="GO" id="GO:0016020">
    <property type="term" value="C:membrane"/>
    <property type="evidence" value="ECO:0007669"/>
    <property type="project" value="UniProtKB-SubCell"/>
</dbReference>
<comment type="caution">
    <text evidence="10">The sequence shown here is derived from an EMBL/GenBank/DDBJ whole genome shotgun (WGS) entry which is preliminary data.</text>
</comment>
<evidence type="ECO:0000256" key="7">
    <source>
        <dbReference type="ARBA" id="ARBA00023136"/>
    </source>
</evidence>
<feature type="transmembrane region" description="Helical" evidence="8">
    <location>
        <begin position="427"/>
        <end position="449"/>
    </location>
</feature>
<evidence type="ECO:0000256" key="1">
    <source>
        <dbReference type="ARBA" id="ARBA00004141"/>
    </source>
</evidence>
<feature type="transmembrane region" description="Helical" evidence="8">
    <location>
        <begin position="274"/>
        <end position="292"/>
    </location>
</feature>
<evidence type="ECO:0000256" key="8">
    <source>
        <dbReference type="SAM" id="Phobius"/>
    </source>
</evidence>
<name>A0A150WDH1_BDEBC</name>
<protein>
    <submittedName>
        <fullName evidence="10">Sodium:proton antiporter</fullName>
    </submittedName>
</protein>
<keyword evidence="5 8" id="KW-0812">Transmembrane</keyword>
<evidence type="ECO:0000256" key="3">
    <source>
        <dbReference type="ARBA" id="ARBA00022448"/>
    </source>
</evidence>
<evidence type="ECO:0000256" key="2">
    <source>
        <dbReference type="ARBA" id="ARBA00005551"/>
    </source>
</evidence>
<evidence type="ECO:0000259" key="9">
    <source>
        <dbReference type="PROSITE" id="PS51202"/>
    </source>
</evidence>
<feature type="transmembrane region" description="Helical" evidence="8">
    <location>
        <begin position="299"/>
        <end position="321"/>
    </location>
</feature>
<reference evidence="10 11" key="1">
    <citation type="submission" date="2016-03" db="EMBL/GenBank/DDBJ databases">
        <authorList>
            <person name="Ploux O."/>
        </authorList>
    </citation>
    <scope>NUCLEOTIDE SEQUENCE [LARGE SCALE GENOMIC DNA]</scope>
    <source>
        <strain evidence="10 11">BER2</strain>
    </source>
</reference>
<dbReference type="RefSeq" id="WP_063244392.1">
    <property type="nucleotide sequence ID" value="NZ_LUKF01000017.1"/>
</dbReference>
<comment type="subcellular location">
    <subcellularLocation>
        <location evidence="1">Membrane</location>
        <topology evidence="1">Multi-pass membrane protein</topology>
    </subcellularLocation>
</comment>
<evidence type="ECO:0000256" key="5">
    <source>
        <dbReference type="ARBA" id="ARBA00022692"/>
    </source>
</evidence>
<dbReference type="PANTHER" id="PTHR42751:SF3">
    <property type="entry name" value="SODIUM_GLUTAMATE SYMPORTER"/>
    <property type="match status" value="1"/>
</dbReference>
<feature type="transmembrane region" description="Helical" evidence="8">
    <location>
        <begin position="150"/>
        <end position="175"/>
    </location>
</feature>
<feature type="transmembrane region" description="Helical" evidence="8">
    <location>
        <begin position="6"/>
        <end position="25"/>
    </location>
</feature>
<feature type="transmembrane region" description="Helical" evidence="8">
    <location>
        <begin position="119"/>
        <end position="138"/>
    </location>
</feature>
<feature type="transmembrane region" description="Helical" evidence="8">
    <location>
        <begin position="221"/>
        <end position="254"/>
    </location>
</feature>
<feature type="transmembrane region" description="Helical" evidence="8">
    <location>
        <begin position="524"/>
        <end position="542"/>
    </location>
</feature>
<gene>
    <name evidence="10" type="ORF">AZI85_08610</name>
</gene>
<organism evidence="10 11">
    <name type="scientific">Bdellovibrio bacteriovorus</name>
    <dbReference type="NCBI Taxonomy" id="959"/>
    <lineage>
        <taxon>Bacteria</taxon>
        <taxon>Pseudomonadati</taxon>
        <taxon>Bdellovibrionota</taxon>
        <taxon>Bdellovibrionia</taxon>
        <taxon>Bdellovibrionales</taxon>
        <taxon>Pseudobdellovibrionaceae</taxon>
        <taxon>Bdellovibrio</taxon>
    </lineage>
</organism>
<feature type="transmembrane region" description="Helical" evidence="8">
    <location>
        <begin position="32"/>
        <end position="53"/>
    </location>
</feature>
<dbReference type="InterPro" id="IPR038770">
    <property type="entry name" value="Na+/solute_symporter_sf"/>
</dbReference>
<dbReference type="InterPro" id="IPR006037">
    <property type="entry name" value="RCK_C"/>
</dbReference>
<dbReference type="SUPFAM" id="SSF116726">
    <property type="entry name" value="TrkA C-terminal domain-like"/>
    <property type="match status" value="2"/>
</dbReference>
<evidence type="ECO:0000256" key="6">
    <source>
        <dbReference type="ARBA" id="ARBA00022989"/>
    </source>
</evidence>
<evidence type="ECO:0000313" key="11">
    <source>
        <dbReference type="Proteomes" id="UP000075391"/>
    </source>
</evidence>
<dbReference type="InterPro" id="IPR006153">
    <property type="entry name" value="Cation/H_exchanger_TM"/>
</dbReference>
<accession>A0A150WDH1</accession>
<feature type="domain" description="RCK C-terminal" evidence="9">
    <location>
        <begin position="572"/>
        <end position="656"/>
    </location>
</feature>
<dbReference type="Gene3D" id="1.20.1530.20">
    <property type="match status" value="1"/>
</dbReference>
<keyword evidence="3" id="KW-0813">Transport</keyword>
<feature type="transmembrane region" description="Helical" evidence="8">
    <location>
        <begin position="187"/>
        <end position="209"/>
    </location>
</feature>
<keyword evidence="7 8" id="KW-0472">Membrane</keyword>
<dbReference type="Proteomes" id="UP000075391">
    <property type="component" value="Unassembled WGS sequence"/>
</dbReference>
<dbReference type="OrthoDB" id="5287343at2"/>
<dbReference type="EMBL" id="LUKF01000017">
    <property type="protein sequence ID" value="KYG61013.1"/>
    <property type="molecule type" value="Genomic_DNA"/>
</dbReference>
<dbReference type="Pfam" id="PF02080">
    <property type="entry name" value="TrkA_C"/>
    <property type="match status" value="2"/>
</dbReference>
<dbReference type="GO" id="GO:0015297">
    <property type="term" value="F:antiporter activity"/>
    <property type="evidence" value="ECO:0007669"/>
    <property type="project" value="InterPro"/>
</dbReference>
<evidence type="ECO:0000256" key="4">
    <source>
        <dbReference type="ARBA" id="ARBA00022538"/>
    </source>
</evidence>
<dbReference type="Gene3D" id="3.30.70.1450">
    <property type="entry name" value="Regulator of K+ conductance, C-terminal domain"/>
    <property type="match status" value="2"/>
</dbReference>
<dbReference type="PROSITE" id="PS51202">
    <property type="entry name" value="RCK_C"/>
    <property type="match status" value="2"/>
</dbReference>